<dbReference type="GO" id="GO:0006006">
    <property type="term" value="P:glucose metabolic process"/>
    <property type="evidence" value="ECO:0007669"/>
    <property type="project" value="TreeGrafter"/>
</dbReference>
<dbReference type="PANTHER" id="PTHR10091">
    <property type="entry name" value="ALDOSE-1-EPIMERASE"/>
    <property type="match status" value="1"/>
</dbReference>
<dbReference type="GO" id="GO:0033499">
    <property type="term" value="P:galactose catabolic process via UDP-galactose, Leloir pathway"/>
    <property type="evidence" value="ECO:0007669"/>
    <property type="project" value="TreeGrafter"/>
</dbReference>
<dbReference type="GO" id="GO:0030246">
    <property type="term" value="F:carbohydrate binding"/>
    <property type="evidence" value="ECO:0007669"/>
    <property type="project" value="InterPro"/>
</dbReference>
<keyword evidence="6" id="KW-1185">Reference proteome</keyword>
<dbReference type="GO" id="GO:0004034">
    <property type="term" value="F:aldose 1-epimerase activity"/>
    <property type="evidence" value="ECO:0007669"/>
    <property type="project" value="TreeGrafter"/>
</dbReference>
<dbReference type="FunFam" id="2.70.98.10:FF:000008">
    <property type="entry name" value="Aldose 1-epimerase"/>
    <property type="match status" value="1"/>
</dbReference>
<evidence type="ECO:0000313" key="5">
    <source>
        <dbReference type="EnsemblPlants" id="LPERR02G17520.1"/>
    </source>
</evidence>
<evidence type="ECO:0000256" key="2">
    <source>
        <dbReference type="ARBA" id="ARBA00023235"/>
    </source>
</evidence>
<evidence type="ECO:0000313" key="6">
    <source>
        <dbReference type="Proteomes" id="UP000032180"/>
    </source>
</evidence>
<dbReference type="InterPro" id="IPR047215">
    <property type="entry name" value="Galactose_mutarotase-like"/>
</dbReference>
<name>A0A0D9VHG5_9ORYZ</name>
<keyword evidence="3" id="KW-0119">Carbohydrate metabolism</keyword>
<dbReference type="SUPFAM" id="SSF74650">
    <property type="entry name" value="Galactose mutarotase-like"/>
    <property type="match status" value="1"/>
</dbReference>
<dbReference type="InterPro" id="IPR008183">
    <property type="entry name" value="Aldose_1/G6P_1-epimerase"/>
</dbReference>
<organism evidence="5 6">
    <name type="scientific">Leersia perrieri</name>
    <dbReference type="NCBI Taxonomy" id="77586"/>
    <lineage>
        <taxon>Eukaryota</taxon>
        <taxon>Viridiplantae</taxon>
        <taxon>Streptophyta</taxon>
        <taxon>Embryophyta</taxon>
        <taxon>Tracheophyta</taxon>
        <taxon>Spermatophyta</taxon>
        <taxon>Magnoliopsida</taxon>
        <taxon>Liliopsida</taxon>
        <taxon>Poales</taxon>
        <taxon>Poaceae</taxon>
        <taxon>BOP clade</taxon>
        <taxon>Oryzoideae</taxon>
        <taxon>Oryzeae</taxon>
        <taxon>Oryzinae</taxon>
        <taxon>Leersia</taxon>
    </lineage>
</organism>
<dbReference type="InterPro" id="IPR014718">
    <property type="entry name" value="GH-type_carb-bd"/>
</dbReference>
<accession>A0A0D9VHG5</accession>
<dbReference type="CDD" id="cd09019">
    <property type="entry name" value="galactose_mutarotase_like"/>
    <property type="match status" value="1"/>
</dbReference>
<dbReference type="STRING" id="77586.A0A0D9VHG5"/>
<dbReference type="Proteomes" id="UP000032180">
    <property type="component" value="Chromosome 2"/>
</dbReference>
<comment type="similarity">
    <text evidence="1">Belongs to the aldose epimerase family.</text>
</comment>
<reference evidence="5 6" key="1">
    <citation type="submission" date="2012-08" db="EMBL/GenBank/DDBJ databases">
        <title>Oryza genome evolution.</title>
        <authorList>
            <person name="Wing R.A."/>
        </authorList>
    </citation>
    <scope>NUCLEOTIDE SEQUENCE</scope>
</reference>
<evidence type="ECO:0008006" key="7">
    <source>
        <dbReference type="Google" id="ProtNLM"/>
    </source>
</evidence>
<dbReference type="HOGENOM" id="CLU_031753_4_2_1"/>
<reference evidence="5" key="3">
    <citation type="submission" date="2015-04" db="UniProtKB">
        <authorList>
            <consortium name="EnsemblPlants"/>
        </authorList>
    </citation>
    <scope>IDENTIFICATION</scope>
</reference>
<dbReference type="Pfam" id="PF01263">
    <property type="entry name" value="Aldose_epim"/>
    <property type="match status" value="1"/>
</dbReference>
<dbReference type="Gene3D" id="2.70.98.10">
    <property type="match status" value="1"/>
</dbReference>
<feature type="compositionally biased region" description="Basic and acidic residues" evidence="4">
    <location>
        <begin position="19"/>
        <end position="33"/>
    </location>
</feature>
<dbReference type="InterPro" id="IPR011013">
    <property type="entry name" value="Gal_mutarotase_sf_dom"/>
</dbReference>
<dbReference type="NCBIfam" id="NF008277">
    <property type="entry name" value="PRK11055.1"/>
    <property type="match status" value="1"/>
</dbReference>
<dbReference type="eggNOG" id="KOG1604">
    <property type="taxonomic scope" value="Eukaryota"/>
</dbReference>
<protein>
    <recommendedName>
        <fullName evidence="7">Aldose 1-epimerase</fullName>
    </recommendedName>
</protein>
<evidence type="ECO:0000256" key="4">
    <source>
        <dbReference type="SAM" id="MobiDB-lite"/>
    </source>
</evidence>
<feature type="region of interest" description="Disordered" evidence="4">
    <location>
        <begin position="1"/>
        <end position="37"/>
    </location>
</feature>
<dbReference type="EnsemblPlants" id="LPERR02G17520.1">
    <property type="protein sequence ID" value="LPERR02G17520.1"/>
    <property type="gene ID" value="LPERR02G17520"/>
</dbReference>
<dbReference type="PANTHER" id="PTHR10091:SF23">
    <property type="entry name" value="ALDOSE 1-EPIMERASE"/>
    <property type="match status" value="1"/>
</dbReference>
<dbReference type="Gramene" id="LPERR02G17520.1">
    <property type="protein sequence ID" value="LPERR02G17520.1"/>
    <property type="gene ID" value="LPERR02G17520"/>
</dbReference>
<evidence type="ECO:0000256" key="1">
    <source>
        <dbReference type="ARBA" id="ARBA00006206"/>
    </source>
</evidence>
<dbReference type="AlphaFoldDB" id="A0A0D9VHG5"/>
<reference evidence="6" key="2">
    <citation type="submission" date="2013-12" db="EMBL/GenBank/DDBJ databases">
        <authorList>
            <person name="Yu Y."/>
            <person name="Lee S."/>
            <person name="de Baynast K."/>
            <person name="Wissotski M."/>
            <person name="Liu L."/>
            <person name="Talag J."/>
            <person name="Goicoechea J."/>
            <person name="Angelova A."/>
            <person name="Jetty R."/>
            <person name="Kudrna D."/>
            <person name="Golser W."/>
            <person name="Rivera L."/>
            <person name="Zhang J."/>
            <person name="Wing R."/>
        </authorList>
    </citation>
    <scope>NUCLEOTIDE SEQUENCE</scope>
</reference>
<proteinExistence type="inferred from homology"/>
<sequence length="429" mass="46444">MRNTRFAGAGPPYPLTETLENRSPTHQDGDHFKSSPNARHRRCLSINKTVQHCGNCIAKAWLANMARTVFPLPVLALCLVALGLSNTANADAAAGRKMVGVYELKKGDFSIRVTNWGATLMSVVLPDSKGNLDDVVLGYDTVAEYVNGTAYFGGLIGRVANRIANARFTLDGKTYRLFRNDGNNSLHGGHRGFSKVIWTVKEHVGGGTSPCITLYYHSFDGEQGFPGDLDVYVTYELTTPYVLAVRMNATARGRATPVNLAHHAYWNLGGHGSGSSNILAETVRLFASRYTPADAVTLIPTGRLATVAGTPYDFRAPARVGSRIGVVNGYDTNYAVDGEEQRLRPVAAVRDGVTGRGMELWADQPGVQFYTANGLDGVRGKGGAVYGRHGALCLETQGFPDAVNHPDFPSVIVRPGQVYTHNMVFRFSF</sequence>
<evidence type="ECO:0000256" key="3">
    <source>
        <dbReference type="ARBA" id="ARBA00023277"/>
    </source>
</evidence>
<keyword evidence="2" id="KW-0413">Isomerase</keyword>